<reference evidence="2 3" key="1">
    <citation type="journal article" date="2013" name="Mar. Genomics">
        <title>Expression of sulfatases in Rhodopirellula baltica and the diversity of sulfatases in the genus Rhodopirellula.</title>
        <authorList>
            <person name="Wegner C.E."/>
            <person name="Richter-Heitmann T."/>
            <person name="Klindworth A."/>
            <person name="Klockow C."/>
            <person name="Richter M."/>
            <person name="Achstetter T."/>
            <person name="Glockner F.O."/>
            <person name="Harder J."/>
        </authorList>
    </citation>
    <scope>NUCLEOTIDE SEQUENCE [LARGE SCALE GENOMIC DNA]</scope>
    <source>
        <strain evidence="2 3">SM41</strain>
    </source>
</reference>
<feature type="compositionally biased region" description="Basic residues" evidence="1">
    <location>
        <begin position="104"/>
        <end position="121"/>
    </location>
</feature>
<accession>M5U625</accession>
<proteinExistence type="predicted"/>
<dbReference type="PATRIC" id="fig|1263870.3.peg.1793"/>
<evidence type="ECO:0000313" key="2">
    <source>
        <dbReference type="EMBL" id="EMI56905.1"/>
    </source>
</evidence>
<protein>
    <submittedName>
        <fullName evidence="2">Uncharacterized protein</fullName>
    </submittedName>
</protein>
<dbReference type="EMBL" id="ANOH01000118">
    <property type="protein sequence ID" value="EMI56905.1"/>
    <property type="molecule type" value="Genomic_DNA"/>
</dbReference>
<feature type="region of interest" description="Disordered" evidence="1">
    <location>
        <begin position="73"/>
        <end position="121"/>
    </location>
</feature>
<feature type="compositionally biased region" description="Basic and acidic residues" evidence="1">
    <location>
        <begin position="88"/>
        <end position="103"/>
    </location>
</feature>
<keyword evidence="3" id="KW-1185">Reference proteome</keyword>
<evidence type="ECO:0000256" key="1">
    <source>
        <dbReference type="SAM" id="MobiDB-lite"/>
    </source>
</evidence>
<dbReference type="Proteomes" id="UP000011885">
    <property type="component" value="Unassembled WGS sequence"/>
</dbReference>
<name>M5U625_9BACT</name>
<evidence type="ECO:0000313" key="3">
    <source>
        <dbReference type="Proteomes" id="UP000011885"/>
    </source>
</evidence>
<dbReference type="RefSeq" id="WP_008676278.1">
    <property type="nucleotide sequence ID" value="NZ_ANOH01000118.1"/>
</dbReference>
<organism evidence="2 3">
    <name type="scientific">Rhodopirellula sallentina SM41</name>
    <dbReference type="NCBI Taxonomy" id="1263870"/>
    <lineage>
        <taxon>Bacteria</taxon>
        <taxon>Pseudomonadati</taxon>
        <taxon>Planctomycetota</taxon>
        <taxon>Planctomycetia</taxon>
        <taxon>Pirellulales</taxon>
        <taxon>Pirellulaceae</taxon>
        <taxon>Rhodopirellula</taxon>
    </lineage>
</organism>
<gene>
    <name evidence="2" type="ORF">RSSM_01675</name>
</gene>
<comment type="caution">
    <text evidence="2">The sequence shown here is derived from an EMBL/GenBank/DDBJ whole genome shotgun (WGS) entry which is preliminary data.</text>
</comment>
<dbReference type="AlphaFoldDB" id="M5U625"/>
<sequence length="121" mass="13657">MTDRPSDDVVPPLNDEESQVDEAFALYLKACDSGEIDSREEFLSRFPHLSAQLRELMDAADLIGQYTHTGDQLGAANAAKQDPDEPEFGERKHGEREQGEEKTKRARTRRAKAKRSRQQIG</sequence>